<evidence type="ECO:0000313" key="2">
    <source>
        <dbReference type="Proteomes" id="UP001174934"/>
    </source>
</evidence>
<organism evidence="1 2">
    <name type="scientific">Bombardia bombarda</name>
    <dbReference type="NCBI Taxonomy" id="252184"/>
    <lineage>
        <taxon>Eukaryota</taxon>
        <taxon>Fungi</taxon>
        <taxon>Dikarya</taxon>
        <taxon>Ascomycota</taxon>
        <taxon>Pezizomycotina</taxon>
        <taxon>Sordariomycetes</taxon>
        <taxon>Sordariomycetidae</taxon>
        <taxon>Sordariales</taxon>
        <taxon>Lasiosphaeriaceae</taxon>
        <taxon>Bombardia</taxon>
    </lineage>
</organism>
<sequence>MQEDKVQPLLFAPFLNNMRVFTFYGSVNAAGKKQVNLSFMFNTLPVFFLNMKTVESGDGMWHSGRWRFASCDADGKAKKLAV</sequence>
<gene>
    <name evidence="1" type="ORF">B0T17DRAFT_530102</name>
</gene>
<accession>A0AA39XCW3</accession>
<reference evidence="1" key="1">
    <citation type="submission" date="2023-06" db="EMBL/GenBank/DDBJ databases">
        <title>Genome-scale phylogeny and comparative genomics of the fungal order Sordariales.</title>
        <authorList>
            <consortium name="Lawrence Berkeley National Laboratory"/>
            <person name="Hensen N."/>
            <person name="Bonometti L."/>
            <person name="Westerberg I."/>
            <person name="Brannstrom I.O."/>
            <person name="Guillou S."/>
            <person name="Cros-Aarteil S."/>
            <person name="Calhoun S."/>
            <person name="Haridas S."/>
            <person name="Kuo A."/>
            <person name="Mondo S."/>
            <person name="Pangilinan J."/>
            <person name="Riley R."/>
            <person name="LaButti K."/>
            <person name="Andreopoulos B."/>
            <person name="Lipzen A."/>
            <person name="Chen C."/>
            <person name="Yanf M."/>
            <person name="Daum C."/>
            <person name="Ng V."/>
            <person name="Clum A."/>
            <person name="Steindorff A."/>
            <person name="Ohm R."/>
            <person name="Martin F."/>
            <person name="Silar P."/>
            <person name="Natvig D."/>
            <person name="Lalanne C."/>
            <person name="Gautier V."/>
            <person name="Ament-velasquez S.L."/>
            <person name="Kruys A."/>
            <person name="Hutchinson M.I."/>
            <person name="Powell A.J."/>
            <person name="Barry K."/>
            <person name="Miller A.N."/>
            <person name="Grigoriev I.V."/>
            <person name="Debuchy R."/>
            <person name="Gladieux P."/>
            <person name="Thoren M.H."/>
            <person name="Johannesson H."/>
        </authorList>
    </citation>
    <scope>NUCLEOTIDE SEQUENCE</scope>
    <source>
        <strain evidence="1">SMH3391-2</strain>
    </source>
</reference>
<protein>
    <submittedName>
        <fullName evidence="1">Uncharacterized protein</fullName>
    </submittedName>
</protein>
<proteinExistence type="predicted"/>
<dbReference type="EMBL" id="JAULSR010000002">
    <property type="protein sequence ID" value="KAK0631092.1"/>
    <property type="molecule type" value="Genomic_DNA"/>
</dbReference>
<keyword evidence="2" id="KW-1185">Reference proteome</keyword>
<name>A0AA39XCW3_9PEZI</name>
<evidence type="ECO:0000313" key="1">
    <source>
        <dbReference type="EMBL" id="KAK0631092.1"/>
    </source>
</evidence>
<comment type="caution">
    <text evidence="1">The sequence shown here is derived from an EMBL/GenBank/DDBJ whole genome shotgun (WGS) entry which is preliminary data.</text>
</comment>
<dbReference type="AlphaFoldDB" id="A0AA39XCW3"/>
<dbReference type="Proteomes" id="UP001174934">
    <property type="component" value="Unassembled WGS sequence"/>
</dbReference>